<feature type="transmembrane region" description="Helical" evidence="1">
    <location>
        <begin position="134"/>
        <end position="158"/>
    </location>
</feature>
<reference evidence="2" key="1">
    <citation type="submission" date="2020-01" db="EMBL/GenBank/DDBJ databases">
        <title>Genome sequence of Kobresia littledalei, the first chromosome-level genome in the family Cyperaceae.</title>
        <authorList>
            <person name="Qu G."/>
        </authorList>
    </citation>
    <scope>NUCLEOTIDE SEQUENCE</scope>
    <source>
        <strain evidence="2">C.B.Clarke</strain>
        <tissue evidence="2">Leaf</tissue>
    </source>
</reference>
<dbReference type="EMBL" id="SWLB01000005">
    <property type="protein sequence ID" value="KAF3338447.1"/>
    <property type="molecule type" value="Genomic_DNA"/>
</dbReference>
<sequence>MATLSSDNDANATITVQQHAFEGEHHLGGPQSSPQTTEAIIVTGGVLPFQVQVQVQPPAADQNLDDQFPGDNTAVADVEAQLGVVDDLTLVPNQPDPIGRLRLSATSTLFCAAMVGVLYLPGDLHGMHTIYGRVKLIASVGAPIVFAAFSLIVSFWLASDPVGKINWIKGLLMANVSMLSGPLAIYWALKRETKN</sequence>
<keyword evidence="1" id="KW-0472">Membrane</keyword>
<dbReference type="AlphaFoldDB" id="A0A833RBQ1"/>
<gene>
    <name evidence="2" type="ORF">FCM35_KLT17284</name>
</gene>
<feature type="transmembrane region" description="Helical" evidence="1">
    <location>
        <begin position="170"/>
        <end position="189"/>
    </location>
</feature>
<protein>
    <submittedName>
        <fullName evidence="2">Uncharacterized protein</fullName>
    </submittedName>
</protein>
<evidence type="ECO:0000313" key="2">
    <source>
        <dbReference type="EMBL" id="KAF3338447.1"/>
    </source>
</evidence>
<keyword evidence="3" id="KW-1185">Reference proteome</keyword>
<name>A0A833RBQ1_9POAL</name>
<organism evidence="2 3">
    <name type="scientific">Carex littledalei</name>
    <dbReference type="NCBI Taxonomy" id="544730"/>
    <lineage>
        <taxon>Eukaryota</taxon>
        <taxon>Viridiplantae</taxon>
        <taxon>Streptophyta</taxon>
        <taxon>Embryophyta</taxon>
        <taxon>Tracheophyta</taxon>
        <taxon>Spermatophyta</taxon>
        <taxon>Magnoliopsida</taxon>
        <taxon>Liliopsida</taxon>
        <taxon>Poales</taxon>
        <taxon>Cyperaceae</taxon>
        <taxon>Cyperoideae</taxon>
        <taxon>Cariceae</taxon>
        <taxon>Carex</taxon>
        <taxon>Carex subgen. Euthyceras</taxon>
    </lineage>
</organism>
<proteinExistence type="predicted"/>
<dbReference type="Proteomes" id="UP000623129">
    <property type="component" value="Unassembled WGS sequence"/>
</dbReference>
<keyword evidence="1" id="KW-1133">Transmembrane helix</keyword>
<evidence type="ECO:0000313" key="3">
    <source>
        <dbReference type="Proteomes" id="UP000623129"/>
    </source>
</evidence>
<evidence type="ECO:0000256" key="1">
    <source>
        <dbReference type="SAM" id="Phobius"/>
    </source>
</evidence>
<accession>A0A833RBQ1</accession>
<feature type="transmembrane region" description="Helical" evidence="1">
    <location>
        <begin position="103"/>
        <end position="122"/>
    </location>
</feature>
<comment type="caution">
    <text evidence="2">The sequence shown here is derived from an EMBL/GenBank/DDBJ whole genome shotgun (WGS) entry which is preliminary data.</text>
</comment>
<keyword evidence="1" id="KW-0812">Transmembrane</keyword>